<name>A0A5M6I9Z5_9PROT</name>
<evidence type="ECO:0000313" key="2">
    <source>
        <dbReference type="Proteomes" id="UP000324065"/>
    </source>
</evidence>
<dbReference type="InterPro" id="IPR016790">
    <property type="entry name" value="Thiol_ester_hydratase_Rv0216"/>
</dbReference>
<proteinExistence type="predicted"/>
<evidence type="ECO:0000313" key="1">
    <source>
        <dbReference type="EMBL" id="KAA5604498.1"/>
    </source>
</evidence>
<protein>
    <submittedName>
        <fullName evidence="1">MaoC family dehydratase</fullName>
    </submittedName>
</protein>
<accession>A0A5M6I9Z5</accession>
<reference evidence="1 2" key="1">
    <citation type="submission" date="2019-09" db="EMBL/GenBank/DDBJ databases">
        <title>Genome sequence of Roseospira marina, one of the more divergent members of the non-sulfur purple photosynthetic bacterial family, the Rhodospirillaceae.</title>
        <authorList>
            <person name="Meyer T."/>
            <person name="Kyndt J."/>
        </authorList>
    </citation>
    <scope>NUCLEOTIDE SEQUENCE [LARGE SCALE GENOMIC DNA]</scope>
    <source>
        <strain evidence="1 2">DSM 15113</strain>
    </source>
</reference>
<dbReference type="Proteomes" id="UP000324065">
    <property type="component" value="Unassembled WGS sequence"/>
</dbReference>
<dbReference type="PANTHER" id="PTHR43664">
    <property type="entry name" value="MONOAMINE OXIDASE-RELATED"/>
    <property type="match status" value="1"/>
</dbReference>
<dbReference type="InterPro" id="IPR029069">
    <property type="entry name" value="HotDog_dom_sf"/>
</dbReference>
<dbReference type="AlphaFoldDB" id="A0A5M6I9Z5"/>
<keyword evidence="2" id="KW-1185">Reference proteome</keyword>
<dbReference type="PANTHER" id="PTHR43664:SF1">
    <property type="entry name" value="BETA-METHYLMALYL-COA DEHYDRATASE"/>
    <property type="match status" value="1"/>
</dbReference>
<dbReference type="InterPro" id="IPR052342">
    <property type="entry name" value="MCH/BMMD"/>
</dbReference>
<dbReference type="RefSeq" id="WP_150063408.1">
    <property type="nucleotide sequence ID" value="NZ_JACHII010000015.1"/>
</dbReference>
<dbReference type="PIRSF" id="PIRSF021494">
    <property type="entry name" value="Rv0216_prd"/>
    <property type="match status" value="1"/>
</dbReference>
<dbReference type="InterPro" id="IPR048274">
    <property type="entry name" value="MC_hydratase"/>
</dbReference>
<comment type="caution">
    <text evidence="1">The sequence shown here is derived from an EMBL/GenBank/DDBJ whole genome shotgun (WGS) entry which is preliminary data.</text>
</comment>
<dbReference type="GO" id="GO:0016829">
    <property type="term" value="F:lyase activity"/>
    <property type="evidence" value="ECO:0007669"/>
    <property type="project" value="InterPro"/>
</dbReference>
<organism evidence="1 2">
    <name type="scientific">Roseospira marina</name>
    <dbReference type="NCBI Taxonomy" id="140057"/>
    <lineage>
        <taxon>Bacteria</taxon>
        <taxon>Pseudomonadati</taxon>
        <taxon>Pseudomonadota</taxon>
        <taxon>Alphaproteobacteria</taxon>
        <taxon>Rhodospirillales</taxon>
        <taxon>Rhodospirillaceae</taxon>
        <taxon>Roseospira</taxon>
    </lineage>
</organism>
<gene>
    <name evidence="1" type="ORF">F1188_15805</name>
</gene>
<dbReference type="Pfam" id="PF19315">
    <property type="entry name" value="MC_hydratase"/>
    <property type="match status" value="1"/>
</dbReference>
<sequence length="359" mass="39732">MSASSKSKTNPGHYFEDFQLDQEIVHATPRTITEGDQALYMALYGSRFPLHCSAEMAMDIGFDDMPLEDLLVFHIVFGKSVPDISLNAVANLGYAECVFGVPVYAGDTLRATSRVIGLKENSNRKTGVVYVRTTGVNQDDEVVVDFVRWVMVRKREAGDDSLPLMPPVLPDVMDVVPAADLIVPDDLDLNDYDPELVGQADLWDDYAVGEKIDHQTGMTLEEAEHQMATRLYQNTAKVHFNQFAQAQGPVGRRLVYGGHIISLARAMSFNGLANGFRLAAINAGSHTNPSFAGDTIHAWTEVLDKMELPDRSDVGALRLRTVAVKDQDCEDFPYRDEDGVYLGSVVLDLDYTVLIPRRT</sequence>
<dbReference type="SUPFAM" id="SSF54637">
    <property type="entry name" value="Thioesterase/thiol ester dehydrase-isomerase"/>
    <property type="match status" value="2"/>
</dbReference>
<dbReference type="EMBL" id="VWPJ01000017">
    <property type="protein sequence ID" value="KAA5604498.1"/>
    <property type="molecule type" value="Genomic_DNA"/>
</dbReference>
<dbReference type="CDD" id="cd03451">
    <property type="entry name" value="FkbR2"/>
    <property type="match status" value="2"/>
</dbReference>
<dbReference type="OrthoDB" id="9796589at2"/>
<dbReference type="Gene3D" id="3.10.129.10">
    <property type="entry name" value="Hotdog Thioesterase"/>
    <property type="match status" value="1"/>
</dbReference>